<evidence type="ECO:0000313" key="9">
    <source>
        <dbReference type="Proteomes" id="UP000053617"/>
    </source>
</evidence>
<dbReference type="HOGENOM" id="CLU_008511_2_2_1"/>
<dbReference type="SUPFAM" id="SSF57701">
    <property type="entry name" value="Zn2/Cys6 DNA-binding domain"/>
    <property type="match status" value="1"/>
</dbReference>
<dbReference type="InterPro" id="IPR001138">
    <property type="entry name" value="Zn2Cys6_DnaBD"/>
</dbReference>
<evidence type="ECO:0000256" key="1">
    <source>
        <dbReference type="ARBA" id="ARBA00022723"/>
    </source>
</evidence>
<dbReference type="InterPro" id="IPR036864">
    <property type="entry name" value="Zn2-C6_fun-type_DNA-bd_sf"/>
</dbReference>
<reference evidence="8 9" key="1">
    <citation type="submission" date="2015-01" db="EMBL/GenBank/DDBJ databases">
        <title>The Genome Sequence of Rhinocladiella mackenzie CBS 650.93.</title>
        <authorList>
            <consortium name="The Broad Institute Genomics Platform"/>
            <person name="Cuomo C."/>
            <person name="de Hoog S."/>
            <person name="Gorbushina A."/>
            <person name="Stielow B."/>
            <person name="Teixiera M."/>
            <person name="Abouelleil A."/>
            <person name="Chapman S.B."/>
            <person name="Priest M."/>
            <person name="Young S.K."/>
            <person name="Wortman J."/>
            <person name="Nusbaum C."/>
            <person name="Birren B."/>
        </authorList>
    </citation>
    <scope>NUCLEOTIDE SEQUENCE [LARGE SCALE GENOMIC DNA]</scope>
    <source>
        <strain evidence="8 9">CBS 650.93</strain>
    </source>
</reference>
<dbReference type="InterPro" id="IPR007219">
    <property type="entry name" value="XnlR_reg_dom"/>
</dbReference>
<organism evidence="8 9">
    <name type="scientific">Rhinocladiella mackenziei CBS 650.93</name>
    <dbReference type="NCBI Taxonomy" id="1442369"/>
    <lineage>
        <taxon>Eukaryota</taxon>
        <taxon>Fungi</taxon>
        <taxon>Dikarya</taxon>
        <taxon>Ascomycota</taxon>
        <taxon>Pezizomycotina</taxon>
        <taxon>Eurotiomycetes</taxon>
        <taxon>Chaetothyriomycetidae</taxon>
        <taxon>Chaetothyriales</taxon>
        <taxon>Herpotrichiellaceae</taxon>
        <taxon>Rhinocladiella</taxon>
    </lineage>
</organism>
<keyword evidence="4" id="KW-0804">Transcription</keyword>
<dbReference type="GO" id="GO:0006351">
    <property type="term" value="P:DNA-templated transcription"/>
    <property type="evidence" value="ECO:0007669"/>
    <property type="project" value="InterPro"/>
</dbReference>
<dbReference type="PANTHER" id="PTHR47424">
    <property type="entry name" value="REGULATORY PROTEIN GAL4"/>
    <property type="match status" value="1"/>
</dbReference>
<name>A0A0D2FCB4_9EURO</name>
<dbReference type="Pfam" id="PF00172">
    <property type="entry name" value="Zn_clus"/>
    <property type="match status" value="1"/>
</dbReference>
<feature type="compositionally biased region" description="Polar residues" evidence="6">
    <location>
        <begin position="563"/>
        <end position="579"/>
    </location>
</feature>
<dbReference type="Gene3D" id="4.10.240.10">
    <property type="entry name" value="Zn(2)-C6 fungal-type DNA-binding domain"/>
    <property type="match status" value="1"/>
</dbReference>
<evidence type="ECO:0000256" key="3">
    <source>
        <dbReference type="ARBA" id="ARBA00023125"/>
    </source>
</evidence>
<dbReference type="AlphaFoldDB" id="A0A0D2FCB4"/>
<dbReference type="SMART" id="SM00906">
    <property type="entry name" value="Fungal_trans"/>
    <property type="match status" value="1"/>
</dbReference>
<feature type="region of interest" description="Disordered" evidence="6">
    <location>
        <begin position="557"/>
        <end position="583"/>
    </location>
</feature>
<evidence type="ECO:0000256" key="2">
    <source>
        <dbReference type="ARBA" id="ARBA00023015"/>
    </source>
</evidence>
<dbReference type="CDD" id="cd12148">
    <property type="entry name" value="fungal_TF_MHR"/>
    <property type="match status" value="1"/>
</dbReference>
<evidence type="ECO:0000256" key="4">
    <source>
        <dbReference type="ARBA" id="ARBA00023163"/>
    </source>
</evidence>
<evidence type="ECO:0000256" key="6">
    <source>
        <dbReference type="SAM" id="MobiDB-lite"/>
    </source>
</evidence>
<keyword evidence="9" id="KW-1185">Reference proteome</keyword>
<dbReference type="InterPro" id="IPR051127">
    <property type="entry name" value="Fungal_SecMet_Regulators"/>
</dbReference>
<dbReference type="GO" id="GO:0000981">
    <property type="term" value="F:DNA-binding transcription factor activity, RNA polymerase II-specific"/>
    <property type="evidence" value="ECO:0007669"/>
    <property type="project" value="InterPro"/>
</dbReference>
<keyword evidence="5" id="KW-0539">Nucleus</keyword>
<dbReference type="RefSeq" id="XP_013266883.1">
    <property type="nucleotide sequence ID" value="XM_013411429.1"/>
</dbReference>
<evidence type="ECO:0000259" key="7">
    <source>
        <dbReference type="PROSITE" id="PS50048"/>
    </source>
</evidence>
<dbReference type="VEuPathDB" id="FungiDB:Z518_11159"/>
<dbReference type="Proteomes" id="UP000053617">
    <property type="component" value="Unassembled WGS sequence"/>
</dbReference>
<dbReference type="CDD" id="cd00067">
    <property type="entry name" value="GAL4"/>
    <property type="match status" value="1"/>
</dbReference>
<dbReference type="GO" id="GO:0003677">
    <property type="term" value="F:DNA binding"/>
    <property type="evidence" value="ECO:0007669"/>
    <property type="project" value="UniProtKB-KW"/>
</dbReference>
<keyword evidence="2" id="KW-0805">Transcription regulation</keyword>
<evidence type="ECO:0000313" key="8">
    <source>
        <dbReference type="EMBL" id="KIW99746.1"/>
    </source>
</evidence>
<dbReference type="EMBL" id="KN847485">
    <property type="protein sequence ID" value="KIW99746.1"/>
    <property type="molecule type" value="Genomic_DNA"/>
</dbReference>
<dbReference type="PROSITE" id="PS50048">
    <property type="entry name" value="ZN2_CY6_FUNGAL_2"/>
    <property type="match status" value="1"/>
</dbReference>
<dbReference type="PANTHER" id="PTHR47424:SF3">
    <property type="entry name" value="REGULATORY PROTEIN GAL4"/>
    <property type="match status" value="1"/>
</dbReference>
<evidence type="ECO:0000256" key="5">
    <source>
        <dbReference type="ARBA" id="ARBA00023242"/>
    </source>
</evidence>
<protein>
    <recommendedName>
        <fullName evidence="7">Zn(2)-C6 fungal-type domain-containing protein</fullName>
    </recommendedName>
</protein>
<feature type="domain" description="Zn(2)-C6 fungal-type" evidence="7">
    <location>
        <begin position="19"/>
        <end position="49"/>
    </location>
</feature>
<dbReference type="GO" id="GO:0008270">
    <property type="term" value="F:zinc ion binding"/>
    <property type="evidence" value="ECO:0007669"/>
    <property type="project" value="InterPro"/>
</dbReference>
<proteinExistence type="predicted"/>
<keyword evidence="1" id="KW-0479">Metal-binding</keyword>
<dbReference type="GeneID" id="25299230"/>
<gene>
    <name evidence="8" type="ORF">Z518_11159</name>
</gene>
<accession>A0A0D2FCB4</accession>
<dbReference type="Pfam" id="PF04082">
    <property type="entry name" value="Fungal_trans"/>
    <property type="match status" value="1"/>
</dbReference>
<keyword evidence="3" id="KW-0238">DNA-binding</keyword>
<dbReference type="OrthoDB" id="3364175at2759"/>
<sequence>MSDNSGKVSNKRRLGFGKACFTCRKKKHRCDGRRPNCFGGENRGLRCEYADDVAQPLLGGIDNVARAPRRRGDPRGRTRDLLPATEETEGFLGGAVGQRSRNIDGSGESVQVPSPEEVAGACIKRDIFVSSTASLVESNGYLGDSSTLGFVSKIRPELQPTTDGTHSIVMTQTSRNRKNPSWLALVNLVFAYGCEFCLAGDIDEFDKHYSTFIERAKRIILSLVFRSADLALVQALLLLCRYMQGTLALNACWNFSGLMIRNAISIGLHVDPTDDGTILPVERESRKRLWWGCLVLDRTLCMKLGRPPSIRETDAHGVDLPLEVDDQYIIDTSLVPRQPLGRPSRMSFFVQTIKLSHIIDCILSRIYPTNAKGEKKRYQTSLSHRTDESSILGNTFLLDGQLQAWWNEMPLYLREDPNMPDGIDFQRQRRVMRIRFLQIRLLLQRPIFLLFSQGQIQDEFMRAGAVASSQVCIFAAQETIQLIHQDYNRQFLNSVWYNLHYVFTSLAVLMTVQTMEKSLRSLLSSLPERAVFDRGMEFLRAVSTLASHYVTILDRLRTPPSGPNENTQTIPSRNPTEPLTEQACAPQTDPSLFGFRDDIDFPVVDSLNSLFETGLPLSTTDWACFNGSL</sequence>